<dbReference type="RefSeq" id="WP_093730302.1">
    <property type="nucleotide sequence ID" value="NZ_FMYW01000007.1"/>
</dbReference>
<evidence type="ECO:0000313" key="2">
    <source>
        <dbReference type="EMBL" id="SDC43625.1"/>
    </source>
</evidence>
<dbReference type="Pfam" id="PF05016">
    <property type="entry name" value="ParE_toxin"/>
    <property type="match status" value="1"/>
</dbReference>
<dbReference type="AlphaFoldDB" id="A0A1G6LLI1"/>
<reference evidence="3" key="1">
    <citation type="submission" date="2016-10" db="EMBL/GenBank/DDBJ databases">
        <authorList>
            <person name="Varghese N."/>
            <person name="Submissions S."/>
        </authorList>
    </citation>
    <scope>NUCLEOTIDE SEQUENCE [LARGE SCALE GENOMIC DNA]</scope>
    <source>
        <strain evidence="3">DSM 11005</strain>
    </source>
</reference>
<protein>
    <submittedName>
        <fullName evidence="2">mRNA interferase RelE/StbE</fullName>
    </submittedName>
</protein>
<sequence length="100" mass="11930">MSKKISTEYEIQYTKKAEKFFKKHEKVREQYELSIQRLITDDHPEEIDVKKISGKMNEYFRIRLGNYRVIYAVINKRIVVINTLLAGARGDVYKKMTNLN</sequence>
<organism evidence="2 3">
    <name type="scientific">Succiniclasticum ruminis</name>
    <dbReference type="NCBI Taxonomy" id="40841"/>
    <lineage>
        <taxon>Bacteria</taxon>
        <taxon>Bacillati</taxon>
        <taxon>Bacillota</taxon>
        <taxon>Negativicutes</taxon>
        <taxon>Acidaminococcales</taxon>
        <taxon>Acidaminococcaceae</taxon>
        <taxon>Succiniclasticum</taxon>
    </lineage>
</organism>
<dbReference type="PANTHER" id="PTHR38813">
    <property type="match status" value="1"/>
</dbReference>
<dbReference type="PANTHER" id="PTHR38813:SF1">
    <property type="entry name" value="TOXIN RELE1-RELATED"/>
    <property type="match status" value="1"/>
</dbReference>
<evidence type="ECO:0000313" key="3">
    <source>
        <dbReference type="Proteomes" id="UP000198943"/>
    </source>
</evidence>
<gene>
    <name evidence="2" type="ORF">SAMN04487864_107118</name>
</gene>
<dbReference type="NCBIfam" id="TIGR02385">
    <property type="entry name" value="RelE_StbE"/>
    <property type="match status" value="1"/>
</dbReference>
<dbReference type="InterPro" id="IPR035093">
    <property type="entry name" value="RelE/ParE_toxin_dom_sf"/>
</dbReference>
<dbReference type="Proteomes" id="UP000198943">
    <property type="component" value="Unassembled WGS sequence"/>
</dbReference>
<dbReference type="InterPro" id="IPR052747">
    <property type="entry name" value="TA_system_RelE_toxin"/>
</dbReference>
<dbReference type="OrthoDB" id="9805098at2"/>
<dbReference type="InterPro" id="IPR007712">
    <property type="entry name" value="RelE/ParE_toxin"/>
</dbReference>
<keyword evidence="3" id="KW-1185">Reference proteome</keyword>
<evidence type="ECO:0000256" key="1">
    <source>
        <dbReference type="ARBA" id="ARBA00022649"/>
    </source>
</evidence>
<keyword evidence="1" id="KW-1277">Toxin-antitoxin system</keyword>
<dbReference type="EMBL" id="FMYW01000007">
    <property type="protein sequence ID" value="SDC43625.1"/>
    <property type="molecule type" value="Genomic_DNA"/>
</dbReference>
<accession>A0A1G6LLI1</accession>
<name>A0A1G6LLI1_9FIRM</name>
<proteinExistence type="predicted"/>
<dbReference type="Gene3D" id="3.30.2310.20">
    <property type="entry name" value="RelE-like"/>
    <property type="match status" value="1"/>
</dbReference>
<dbReference type="SUPFAM" id="SSF143011">
    <property type="entry name" value="RelE-like"/>
    <property type="match status" value="1"/>
</dbReference>